<protein>
    <recommendedName>
        <fullName evidence="3">FAD dependent oxidoreductase domain-containing protein</fullName>
    </recommendedName>
</protein>
<comment type="caution">
    <text evidence="1">The sequence shown here is derived from an EMBL/GenBank/DDBJ whole genome shotgun (WGS) entry which is preliminary data.</text>
</comment>
<organism evidence="1 2">
    <name type="scientific">Clonostachys chloroleuca</name>
    <dbReference type="NCBI Taxonomy" id="1926264"/>
    <lineage>
        <taxon>Eukaryota</taxon>
        <taxon>Fungi</taxon>
        <taxon>Dikarya</taxon>
        <taxon>Ascomycota</taxon>
        <taxon>Pezizomycotina</taxon>
        <taxon>Sordariomycetes</taxon>
        <taxon>Hypocreomycetidae</taxon>
        <taxon>Hypocreales</taxon>
        <taxon>Bionectriaceae</taxon>
        <taxon>Clonostachys</taxon>
    </lineage>
</organism>
<dbReference type="Proteomes" id="UP001160390">
    <property type="component" value="Unassembled WGS sequence"/>
</dbReference>
<sequence>MGFSLGRCPLVGKLPSTSLPGQKWVSVGYEGYGMVNAFLCGQALADMIFGHPFPDLPQASLLTPERLKKL</sequence>
<accession>A0AA35LT93</accession>
<dbReference type="AlphaFoldDB" id="A0AA35LT93"/>
<evidence type="ECO:0000313" key="2">
    <source>
        <dbReference type="Proteomes" id="UP001160390"/>
    </source>
</evidence>
<evidence type="ECO:0008006" key="3">
    <source>
        <dbReference type="Google" id="ProtNLM"/>
    </source>
</evidence>
<name>A0AA35LT93_9HYPO</name>
<dbReference type="EMBL" id="CABFNP030000634">
    <property type="protein sequence ID" value="CAI6068824.1"/>
    <property type="molecule type" value="Genomic_DNA"/>
</dbReference>
<keyword evidence="2" id="KW-1185">Reference proteome</keyword>
<reference evidence="1" key="1">
    <citation type="submission" date="2023-01" db="EMBL/GenBank/DDBJ databases">
        <authorList>
            <person name="Piombo E."/>
        </authorList>
    </citation>
    <scope>NUCLEOTIDE SEQUENCE</scope>
</reference>
<evidence type="ECO:0000313" key="1">
    <source>
        <dbReference type="EMBL" id="CAI6068824.1"/>
    </source>
</evidence>
<proteinExistence type="predicted"/>
<gene>
    <name evidence="1" type="ORF">CCHLO57077_00018956</name>
</gene>